<dbReference type="Proteomes" id="UP001211065">
    <property type="component" value="Unassembled WGS sequence"/>
</dbReference>
<evidence type="ECO:0000256" key="1">
    <source>
        <dbReference type="ARBA" id="ARBA00004123"/>
    </source>
</evidence>
<comment type="subcellular location">
    <subcellularLocation>
        <location evidence="1">Nucleus</location>
    </subcellularLocation>
</comment>
<dbReference type="GO" id="GO:0034472">
    <property type="term" value="P:snRNA 3'-end processing"/>
    <property type="evidence" value="ECO:0007669"/>
    <property type="project" value="TreeGrafter"/>
</dbReference>
<organism evidence="4 5">
    <name type="scientific">Clydaea vesicula</name>
    <dbReference type="NCBI Taxonomy" id="447962"/>
    <lineage>
        <taxon>Eukaryota</taxon>
        <taxon>Fungi</taxon>
        <taxon>Fungi incertae sedis</taxon>
        <taxon>Chytridiomycota</taxon>
        <taxon>Chytridiomycota incertae sedis</taxon>
        <taxon>Chytridiomycetes</taxon>
        <taxon>Lobulomycetales</taxon>
        <taxon>Lobulomycetaceae</taxon>
        <taxon>Clydaea</taxon>
    </lineage>
</organism>
<dbReference type="PANTHER" id="PTHR46094">
    <property type="entry name" value="INTEGRATOR COMPLEX SUBUNIT 9"/>
    <property type="match status" value="1"/>
</dbReference>
<keyword evidence="2" id="KW-0539">Nucleus</keyword>
<comment type="caution">
    <text evidence="4">The sequence shown here is derived from an EMBL/GenBank/DDBJ whole genome shotgun (WGS) entry which is preliminary data.</text>
</comment>
<evidence type="ECO:0000256" key="2">
    <source>
        <dbReference type="ARBA" id="ARBA00023242"/>
    </source>
</evidence>
<dbReference type="InterPro" id="IPR027074">
    <property type="entry name" value="Integrator_9su"/>
</dbReference>
<evidence type="ECO:0000313" key="4">
    <source>
        <dbReference type="EMBL" id="KAJ3223582.1"/>
    </source>
</evidence>
<dbReference type="InterPro" id="IPR001279">
    <property type="entry name" value="Metallo-B-lactamas"/>
</dbReference>
<evidence type="ECO:0000259" key="3">
    <source>
        <dbReference type="Pfam" id="PF16661"/>
    </source>
</evidence>
<reference evidence="4" key="1">
    <citation type="submission" date="2020-05" db="EMBL/GenBank/DDBJ databases">
        <title>Phylogenomic resolution of chytrid fungi.</title>
        <authorList>
            <person name="Stajich J.E."/>
            <person name="Amses K."/>
            <person name="Simmons R."/>
            <person name="Seto K."/>
            <person name="Myers J."/>
            <person name="Bonds A."/>
            <person name="Quandt C.A."/>
            <person name="Barry K."/>
            <person name="Liu P."/>
            <person name="Grigoriev I."/>
            <person name="Longcore J.E."/>
            <person name="James T.Y."/>
        </authorList>
    </citation>
    <scope>NUCLEOTIDE SEQUENCE</scope>
    <source>
        <strain evidence="4">JEL0476</strain>
    </source>
</reference>
<accession>A0AAD5U444</accession>
<dbReference type="GO" id="GO:0032039">
    <property type="term" value="C:integrator complex"/>
    <property type="evidence" value="ECO:0007669"/>
    <property type="project" value="InterPro"/>
</dbReference>
<gene>
    <name evidence="4" type="primary">INTS9</name>
    <name evidence="4" type="ORF">HK099_000932</name>
</gene>
<dbReference type="EMBL" id="JADGJW010000124">
    <property type="protein sequence ID" value="KAJ3223582.1"/>
    <property type="molecule type" value="Genomic_DNA"/>
</dbReference>
<dbReference type="PANTHER" id="PTHR46094:SF1">
    <property type="entry name" value="INTEGRATOR COMPLEX SUBUNIT 9"/>
    <property type="match status" value="1"/>
</dbReference>
<name>A0AAD5U444_9FUNG</name>
<dbReference type="Pfam" id="PF16661">
    <property type="entry name" value="Lactamase_B_6"/>
    <property type="match status" value="1"/>
</dbReference>
<evidence type="ECO:0000313" key="5">
    <source>
        <dbReference type="Proteomes" id="UP001211065"/>
    </source>
</evidence>
<dbReference type="Gene3D" id="3.60.15.10">
    <property type="entry name" value="Ribonuclease Z/Hydroxyacylglutathione hydrolase-like"/>
    <property type="match status" value="1"/>
</dbReference>
<keyword evidence="5" id="KW-1185">Reference proteome</keyword>
<feature type="domain" description="Metallo-beta-lactamase" evidence="3">
    <location>
        <begin position="19"/>
        <end position="165"/>
    </location>
</feature>
<sequence>MDFSVQNLSNNENEPCIYLSLQSNNVLLDCSLQRFSKKLFKTPNFTQQISKEIDFVLITNYNHLLALPFLTEFTDFNGKIFATEPVAEFGKLMMLELVTLMKEEQNPVFFEGKFTSFYDVHDVESCVSKIKRLHFSENVQFNDKISFTPLSSGFSLGSSNWIINYLNLQVRVSTISEHSISYMSNSSFSEFGHASAFEQNLLNNNDYFIFNNISVNDGQSRIKKTLEQICSATSKTIQDKGNVIFPISPFGYAYDLINLISTQLETIGFGHIPIHVVSPVAKFSFHMANIFGEWMNKNLQNNLYFSKKPLKYGNLIENGLLHFHEEASTIFANFQGPFIIFITHPSLELGEAGILLQELRYHRASSVICTDSNYNYQNLGIYLNQPNNSTNFNMEKIKFFEFNLNFCLTVDELFNLISISNTKNFIFPNNINPKILKTLSEQQNIINKVHYFSEELGFKLDFKIDKSLINLNFWINEKTAVKLKSICSNSSNVKVDGNFELGLNLKNYINIKGFNKIQR</sequence>
<dbReference type="AlphaFoldDB" id="A0AAD5U444"/>
<dbReference type="InterPro" id="IPR036866">
    <property type="entry name" value="RibonucZ/Hydroxyglut_hydro"/>
</dbReference>
<protein>
    <submittedName>
        <fullName evidence="4">Integrator complex subunit 9</fullName>
    </submittedName>
</protein>
<proteinExistence type="predicted"/>
<dbReference type="SUPFAM" id="SSF56281">
    <property type="entry name" value="Metallo-hydrolase/oxidoreductase"/>
    <property type="match status" value="1"/>
</dbReference>